<dbReference type="Gene3D" id="1.25.10.10">
    <property type="entry name" value="Leucine-rich Repeat Variant"/>
    <property type="match status" value="1"/>
</dbReference>
<sequence>MLDRLDDVPWQRLGHAYGAATDVPGQLRDLLSDDVETRRVAIWQLGGNIVHQGSRWQASAYAVPFLLEILAGPSPLTASERVRLIELLGELAIGDPSFYASDEFPLDELRADAAAGAHLMAAFETGPYGGDDFMDFLSDLDEPDQERLGAVLLLRVHEAVRAGKPLLERLRDSDPALREAATGTLRWL</sequence>
<protein>
    <recommendedName>
        <fullName evidence="3">HEAT repeat domain-containing protein</fullName>
    </recommendedName>
</protein>
<dbReference type="Proteomes" id="UP001240236">
    <property type="component" value="Unassembled WGS sequence"/>
</dbReference>
<dbReference type="EMBL" id="JAUSUZ010000001">
    <property type="protein sequence ID" value="MDQ0369290.1"/>
    <property type="molecule type" value="Genomic_DNA"/>
</dbReference>
<dbReference type="RefSeq" id="WP_307244403.1">
    <property type="nucleotide sequence ID" value="NZ_JAUSUZ010000001.1"/>
</dbReference>
<accession>A0AAE3W4T4</accession>
<dbReference type="SUPFAM" id="SSF48371">
    <property type="entry name" value="ARM repeat"/>
    <property type="match status" value="1"/>
</dbReference>
<organism evidence="1 2">
    <name type="scientific">Catenuloplanes indicus</name>
    <dbReference type="NCBI Taxonomy" id="137267"/>
    <lineage>
        <taxon>Bacteria</taxon>
        <taxon>Bacillati</taxon>
        <taxon>Actinomycetota</taxon>
        <taxon>Actinomycetes</taxon>
        <taxon>Micromonosporales</taxon>
        <taxon>Micromonosporaceae</taxon>
        <taxon>Catenuloplanes</taxon>
    </lineage>
</organism>
<gene>
    <name evidence="1" type="ORF">J2S42_005959</name>
</gene>
<comment type="caution">
    <text evidence="1">The sequence shown here is derived from an EMBL/GenBank/DDBJ whole genome shotgun (WGS) entry which is preliminary data.</text>
</comment>
<evidence type="ECO:0008006" key="3">
    <source>
        <dbReference type="Google" id="ProtNLM"/>
    </source>
</evidence>
<evidence type="ECO:0000313" key="2">
    <source>
        <dbReference type="Proteomes" id="UP001240236"/>
    </source>
</evidence>
<proteinExistence type="predicted"/>
<reference evidence="1 2" key="1">
    <citation type="submission" date="2023-07" db="EMBL/GenBank/DDBJ databases">
        <title>Sequencing the genomes of 1000 actinobacteria strains.</title>
        <authorList>
            <person name="Klenk H.-P."/>
        </authorList>
    </citation>
    <scope>NUCLEOTIDE SEQUENCE [LARGE SCALE GENOMIC DNA]</scope>
    <source>
        <strain evidence="1 2">DSM 44709</strain>
    </source>
</reference>
<dbReference type="InterPro" id="IPR011989">
    <property type="entry name" value="ARM-like"/>
</dbReference>
<dbReference type="InterPro" id="IPR016024">
    <property type="entry name" value="ARM-type_fold"/>
</dbReference>
<keyword evidence="2" id="KW-1185">Reference proteome</keyword>
<name>A0AAE3W4T4_9ACTN</name>
<evidence type="ECO:0000313" key="1">
    <source>
        <dbReference type="EMBL" id="MDQ0369290.1"/>
    </source>
</evidence>
<dbReference type="AlphaFoldDB" id="A0AAE3W4T4"/>